<evidence type="ECO:0000313" key="8">
    <source>
        <dbReference type="EMBL" id="MEX6464354.1"/>
    </source>
</evidence>
<evidence type="ECO:0000313" key="9">
    <source>
        <dbReference type="Proteomes" id="UP001206890"/>
    </source>
</evidence>
<dbReference type="GO" id="GO:0005524">
    <property type="term" value="F:ATP binding"/>
    <property type="evidence" value="ECO:0007669"/>
    <property type="project" value="UniProtKB-KW"/>
</dbReference>
<dbReference type="PANTHER" id="PTHR43820:SF4">
    <property type="entry name" value="HIGH-AFFINITY BRANCHED-CHAIN AMINO ACID TRANSPORT ATP-BINDING PROTEIN LIVF"/>
    <property type="match status" value="1"/>
</dbReference>
<organism evidence="7 9">
    <name type="scientific">Dietzia cinnamea</name>
    <dbReference type="NCBI Taxonomy" id="321318"/>
    <lineage>
        <taxon>Bacteria</taxon>
        <taxon>Bacillati</taxon>
        <taxon>Actinomycetota</taxon>
        <taxon>Actinomycetes</taxon>
        <taxon>Mycobacteriales</taxon>
        <taxon>Dietziaceae</taxon>
        <taxon>Dietzia</taxon>
    </lineage>
</organism>
<keyword evidence="5" id="KW-0029">Amino-acid transport</keyword>
<dbReference type="SMART" id="SM00382">
    <property type="entry name" value="AAA"/>
    <property type="match status" value="1"/>
</dbReference>
<reference evidence="10" key="2">
    <citation type="submission" date="2024-07" db="EMBL/GenBank/DDBJ databases">
        <title>Pseudomonas strain that inhibits Aeromonas fish pathogens.</title>
        <authorList>
            <person name="Wildschutte H."/>
        </authorList>
    </citation>
    <scope>NUCLEOTIDE SEQUENCE [LARGE SCALE GENOMIC DNA]</scope>
    <source>
        <strain evidence="10">n60</strain>
    </source>
</reference>
<evidence type="ECO:0000256" key="1">
    <source>
        <dbReference type="ARBA" id="ARBA00005417"/>
    </source>
</evidence>
<feature type="domain" description="ABC transporter" evidence="6">
    <location>
        <begin position="5"/>
        <end position="237"/>
    </location>
</feature>
<dbReference type="GO" id="GO:0015658">
    <property type="term" value="F:branched-chain amino acid transmembrane transporter activity"/>
    <property type="evidence" value="ECO:0007669"/>
    <property type="project" value="TreeGrafter"/>
</dbReference>
<accession>A0AAW5QD25</accession>
<dbReference type="Proteomes" id="UP001206890">
    <property type="component" value="Unassembled WGS sequence"/>
</dbReference>
<evidence type="ECO:0000256" key="2">
    <source>
        <dbReference type="ARBA" id="ARBA00022448"/>
    </source>
</evidence>
<dbReference type="InterPro" id="IPR017871">
    <property type="entry name" value="ABC_transporter-like_CS"/>
</dbReference>
<evidence type="ECO:0000256" key="3">
    <source>
        <dbReference type="ARBA" id="ARBA00022741"/>
    </source>
</evidence>
<dbReference type="InterPro" id="IPR052156">
    <property type="entry name" value="BCAA_Transport_ATP-bd_LivF"/>
</dbReference>
<dbReference type="InterPro" id="IPR003593">
    <property type="entry name" value="AAA+_ATPase"/>
</dbReference>
<keyword evidence="2" id="KW-0813">Transport</keyword>
<proteinExistence type="inferred from homology"/>
<reference evidence="7" key="1">
    <citation type="submission" date="2022-04" db="EMBL/GenBank/DDBJ databases">
        <title>Human microbiome associated bacterial genomes.</title>
        <authorList>
            <person name="Sandstrom S."/>
            <person name="Salamzade R."/>
            <person name="Kalan L.R."/>
        </authorList>
    </citation>
    <scope>NUCLEOTIDE SEQUENCE</scope>
    <source>
        <strain evidence="7">P3-SID1762</strain>
    </source>
</reference>
<dbReference type="PROSITE" id="PS00211">
    <property type="entry name" value="ABC_TRANSPORTER_1"/>
    <property type="match status" value="1"/>
</dbReference>
<gene>
    <name evidence="8" type="ORF">AB6N35_08345</name>
    <name evidence="7" type="ORF">M3D93_14165</name>
</gene>
<dbReference type="Pfam" id="PF00005">
    <property type="entry name" value="ABC_tran"/>
    <property type="match status" value="1"/>
</dbReference>
<keyword evidence="10" id="KW-1185">Reference proteome</keyword>
<dbReference type="GO" id="GO:0016887">
    <property type="term" value="F:ATP hydrolysis activity"/>
    <property type="evidence" value="ECO:0007669"/>
    <property type="project" value="InterPro"/>
</dbReference>
<dbReference type="EMBL" id="JALXTC010000084">
    <property type="protein sequence ID" value="MCT2118879.1"/>
    <property type="molecule type" value="Genomic_DNA"/>
</dbReference>
<reference evidence="8" key="3">
    <citation type="submission" date="2024-07" db="EMBL/GenBank/DDBJ databases">
        <authorList>
            <person name="Wildschutte H."/>
        </authorList>
    </citation>
    <scope>NUCLEOTIDE SEQUENCE</scope>
    <source>
        <strain evidence="8">N60</strain>
    </source>
</reference>
<evidence type="ECO:0000313" key="10">
    <source>
        <dbReference type="Proteomes" id="UP001560293"/>
    </source>
</evidence>
<comment type="caution">
    <text evidence="7">The sequence shown here is derived from an EMBL/GenBank/DDBJ whole genome shotgun (WGS) entry which is preliminary data.</text>
</comment>
<dbReference type="InterPro" id="IPR027417">
    <property type="entry name" value="P-loop_NTPase"/>
</dbReference>
<comment type="similarity">
    <text evidence="1">Belongs to the ABC transporter superfamily.</text>
</comment>
<evidence type="ECO:0000256" key="5">
    <source>
        <dbReference type="ARBA" id="ARBA00022970"/>
    </source>
</evidence>
<evidence type="ECO:0000313" key="7">
    <source>
        <dbReference type="EMBL" id="MCT2118879.1"/>
    </source>
</evidence>
<sequence>MSALLDVRGLNASYGAIRVLHGVDLRVAPGAITLLLGANGAGKTTTLRAISGTVKATGSIKFEGKEILGRSPSTIARAGIAHVPQGRGTFAELSVHENLQTGAIFRKDRAAATKEIDHWFERFPVLGKRRSQPAGLLSGGEQQMLAIARAMLSAPKLLMLDEPSLGLAPKIVREILQFFGEINRESGMAILVVEQNAELALEFAHHGFVLEVGRTALAGTAEELSGNPAVQQAYLGGEIAK</sequence>
<dbReference type="InterPro" id="IPR003439">
    <property type="entry name" value="ABC_transporter-like_ATP-bd"/>
</dbReference>
<dbReference type="PROSITE" id="PS50893">
    <property type="entry name" value="ABC_TRANSPORTER_2"/>
    <property type="match status" value="1"/>
</dbReference>
<name>A0AAW5QD25_9ACTN</name>
<dbReference type="PANTHER" id="PTHR43820">
    <property type="entry name" value="HIGH-AFFINITY BRANCHED-CHAIN AMINO ACID TRANSPORT ATP-BINDING PROTEIN LIVF"/>
    <property type="match status" value="1"/>
</dbReference>
<evidence type="ECO:0000259" key="6">
    <source>
        <dbReference type="PROSITE" id="PS50893"/>
    </source>
</evidence>
<dbReference type="CDD" id="cd03224">
    <property type="entry name" value="ABC_TM1139_LivF_branched"/>
    <property type="match status" value="1"/>
</dbReference>
<dbReference type="AlphaFoldDB" id="A0AAW5QD25"/>
<dbReference type="Proteomes" id="UP001560293">
    <property type="component" value="Unassembled WGS sequence"/>
</dbReference>
<dbReference type="EMBL" id="JBFTEZ010000002">
    <property type="protein sequence ID" value="MEX6464354.1"/>
    <property type="molecule type" value="Genomic_DNA"/>
</dbReference>
<keyword evidence="3" id="KW-0547">Nucleotide-binding</keyword>
<keyword evidence="4 7" id="KW-0067">ATP-binding</keyword>
<dbReference type="Gene3D" id="3.40.50.300">
    <property type="entry name" value="P-loop containing nucleotide triphosphate hydrolases"/>
    <property type="match status" value="1"/>
</dbReference>
<dbReference type="GO" id="GO:0015807">
    <property type="term" value="P:L-amino acid transport"/>
    <property type="evidence" value="ECO:0007669"/>
    <property type="project" value="TreeGrafter"/>
</dbReference>
<dbReference type="RefSeq" id="WP_070720490.1">
    <property type="nucleotide sequence ID" value="NZ_JAFFGT010000064.1"/>
</dbReference>
<dbReference type="SUPFAM" id="SSF52540">
    <property type="entry name" value="P-loop containing nucleoside triphosphate hydrolases"/>
    <property type="match status" value="1"/>
</dbReference>
<evidence type="ECO:0000256" key="4">
    <source>
        <dbReference type="ARBA" id="ARBA00022840"/>
    </source>
</evidence>
<protein>
    <submittedName>
        <fullName evidence="7">ABC transporter ATP-binding protein</fullName>
    </submittedName>
</protein>